<dbReference type="PANTHER" id="PTHR20863">
    <property type="entry name" value="ACYL CARRIER PROTEIN"/>
    <property type="match status" value="1"/>
</dbReference>
<comment type="subcellular location">
    <subcellularLocation>
        <location evidence="8">Cytoplasm</location>
    </subcellularLocation>
</comment>
<dbReference type="InterPro" id="IPR036736">
    <property type="entry name" value="ACP-like_sf"/>
</dbReference>
<dbReference type="SMART" id="SM00823">
    <property type="entry name" value="PKS_PP"/>
    <property type="match status" value="1"/>
</dbReference>
<reference evidence="10" key="1">
    <citation type="journal article" date="2014" name="Int. J. Syst. Evol. Microbiol.">
        <title>Complete genome sequence of Corynebacterium casei LMG S-19264T (=DSM 44701T), isolated from a smear-ripened cheese.</title>
        <authorList>
            <consortium name="US DOE Joint Genome Institute (JGI-PGF)"/>
            <person name="Walter F."/>
            <person name="Albersmeier A."/>
            <person name="Kalinowski J."/>
            <person name="Ruckert C."/>
        </authorList>
    </citation>
    <scope>NUCLEOTIDE SEQUENCE</scope>
    <source>
        <strain evidence="10">JCM 4477</strain>
    </source>
</reference>
<dbReference type="PANTHER" id="PTHR20863:SF76">
    <property type="entry name" value="CARRIER DOMAIN-CONTAINING PROTEIN"/>
    <property type="match status" value="1"/>
</dbReference>
<dbReference type="GO" id="GO:0000035">
    <property type="term" value="F:acyl binding"/>
    <property type="evidence" value="ECO:0007669"/>
    <property type="project" value="TreeGrafter"/>
</dbReference>
<dbReference type="InterPro" id="IPR006162">
    <property type="entry name" value="Ppantetheine_attach_site"/>
</dbReference>
<dbReference type="EMBL" id="BNBI01000005">
    <property type="protein sequence ID" value="GHF01213.1"/>
    <property type="molecule type" value="Genomic_DNA"/>
</dbReference>
<evidence type="ECO:0000313" key="11">
    <source>
        <dbReference type="Proteomes" id="UP000630718"/>
    </source>
</evidence>
<dbReference type="GO" id="GO:0009245">
    <property type="term" value="P:lipid A biosynthetic process"/>
    <property type="evidence" value="ECO:0007669"/>
    <property type="project" value="TreeGrafter"/>
</dbReference>
<sequence length="92" mass="9772">MPTTADDRQMFDELREVLAATVEDVSPEEVGLDADLRDDLGVDSLALLELVAAIEERWQVKIPVEEAARLATVSDVVDHLCGVVAAPAGGTA</sequence>
<evidence type="ECO:0000256" key="3">
    <source>
        <dbReference type="ARBA" id="ARBA00022516"/>
    </source>
</evidence>
<comment type="function">
    <text evidence="1 8">Carrier of the growing fatty acid chain in fatty acid biosynthesis.</text>
</comment>
<evidence type="ECO:0000256" key="6">
    <source>
        <dbReference type="ARBA" id="ARBA00023098"/>
    </source>
</evidence>
<evidence type="ECO:0000256" key="8">
    <source>
        <dbReference type="HAMAP-Rule" id="MF_01217"/>
    </source>
</evidence>
<dbReference type="InterPro" id="IPR009081">
    <property type="entry name" value="PP-bd_ACP"/>
</dbReference>
<dbReference type="Proteomes" id="UP000630718">
    <property type="component" value="Unassembled WGS sequence"/>
</dbReference>
<feature type="modified residue" description="O-(pantetheine 4'-phosphoryl)serine" evidence="8">
    <location>
        <position position="44"/>
    </location>
</feature>
<keyword evidence="5 8" id="KW-0276">Fatty acid metabolism</keyword>
<keyword evidence="2 8" id="KW-0596">Phosphopantetheine</keyword>
<keyword evidence="8" id="KW-0963">Cytoplasm</keyword>
<organism evidence="10 11">
    <name type="scientific">Streptomyces fumanus</name>
    <dbReference type="NCBI Taxonomy" id="67302"/>
    <lineage>
        <taxon>Bacteria</taxon>
        <taxon>Bacillati</taxon>
        <taxon>Actinomycetota</taxon>
        <taxon>Actinomycetes</taxon>
        <taxon>Kitasatosporales</taxon>
        <taxon>Streptomycetaceae</taxon>
        <taxon>Streptomyces</taxon>
    </lineage>
</organism>
<dbReference type="InterPro" id="IPR020806">
    <property type="entry name" value="PKS_PP-bd"/>
</dbReference>
<dbReference type="GO" id="GO:0016020">
    <property type="term" value="C:membrane"/>
    <property type="evidence" value="ECO:0007669"/>
    <property type="project" value="GOC"/>
</dbReference>
<evidence type="ECO:0000259" key="9">
    <source>
        <dbReference type="PROSITE" id="PS50075"/>
    </source>
</evidence>
<keyword evidence="4 8" id="KW-0597">Phosphoprotein</keyword>
<dbReference type="PROSITE" id="PS50075">
    <property type="entry name" value="CARRIER"/>
    <property type="match status" value="1"/>
</dbReference>
<comment type="caution">
    <text evidence="10">The sequence shown here is derived from an EMBL/GenBank/DDBJ whole genome shotgun (WGS) entry which is preliminary data.</text>
</comment>
<dbReference type="SUPFAM" id="SSF47336">
    <property type="entry name" value="ACP-like"/>
    <property type="match status" value="1"/>
</dbReference>
<evidence type="ECO:0000256" key="4">
    <source>
        <dbReference type="ARBA" id="ARBA00022553"/>
    </source>
</evidence>
<comment type="PTM">
    <text evidence="8">4'-phosphopantetheine is transferred from CoA to a specific serine of apo-ACP by AcpS. This modification is essential for activity because fatty acids are bound in thioester linkage to the sulfhydryl of the prosthetic group.</text>
</comment>
<reference evidence="10" key="2">
    <citation type="submission" date="2020-09" db="EMBL/GenBank/DDBJ databases">
        <authorList>
            <person name="Sun Q."/>
            <person name="Ohkuma M."/>
        </authorList>
    </citation>
    <scope>NUCLEOTIDE SEQUENCE</scope>
    <source>
        <strain evidence="10">JCM 4477</strain>
    </source>
</reference>
<keyword evidence="11" id="KW-1185">Reference proteome</keyword>
<comment type="pathway">
    <text evidence="8">Lipid metabolism; fatty acid biosynthesis.</text>
</comment>
<dbReference type="PROSITE" id="PS00012">
    <property type="entry name" value="PHOSPHOPANTETHEINE"/>
    <property type="match status" value="1"/>
</dbReference>
<name>A0A919ADS5_9ACTN</name>
<dbReference type="Gene3D" id="1.10.1200.10">
    <property type="entry name" value="ACP-like"/>
    <property type="match status" value="1"/>
</dbReference>
<evidence type="ECO:0000313" key="10">
    <source>
        <dbReference type="EMBL" id="GHF01213.1"/>
    </source>
</evidence>
<evidence type="ECO:0000256" key="7">
    <source>
        <dbReference type="ARBA" id="ARBA00023160"/>
    </source>
</evidence>
<dbReference type="GO" id="GO:0031177">
    <property type="term" value="F:phosphopantetheine binding"/>
    <property type="evidence" value="ECO:0007669"/>
    <property type="project" value="InterPro"/>
</dbReference>
<protein>
    <recommendedName>
        <fullName evidence="8">Acyl carrier protein</fullName>
        <shortName evidence="8">ACP</shortName>
    </recommendedName>
</protein>
<evidence type="ECO:0000256" key="2">
    <source>
        <dbReference type="ARBA" id="ARBA00022450"/>
    </source>
</evidence>
<dbReference type="GO" id="GO:0005829">
    <property type="term" value="C:cytosol"/>
    <property type="evidence" value="ECO:0007669"/>
    <property type="project" value="TreeGrafter"/>
</dbReference>
<dbReference type="InterPro" id="IPR003231">
    <property type="entry name" value="ACP"/>
</dbReference>
<gene>
    <name evidence="8 10" type="primary">acpP</name>
    <name evidence="10" type="ORF">GCM10018772_27520</name>
</gene>
<evidence type="ECO:0000256" key="1">
    <source>
        <dbReference type="ARBA" id="ARBA00003180"/>
    </source>
</evidence>
<comment type="similarity">
    <text evidence="8">Belongs to the acyl carrier protein (ACP) family.</text>
</comment>
<dbReference type="Pfam" id="PF00550">
    <property type="entry name" value="PP-binding"/>
    <property type="match status" value="1"/>
</dbReference>
<dbReference type="RefSeq" id="WP_190204502.1">
    <property type="nucleotide sequence ID" value="NZ_BNBI01000005.1"/>
</dbReference>
<dbReference type="AlphaFoldDB" id="A0A919ADS5"/>
<proteinExistence type="inferred from homology"/>
<keyword evidence="6 8" id="KW-0443">Lipid metabolism</keyword>
<dbReference type="GO" id="GO:0000036">
    <property type="term" value="F:acyl carrier activity"/>
    <property type="evidence" value="ECO:0007669"/>
    <property type="project" value="UniProtKB-UniRule"/>
</dbReference>
<feature type="domain" description="Carrier" evidence="9">
    <location>
        <begin position="9"/>
        <end position="84"/>
    </location>
</feature>
<keyword evidence="7 8" id="KW-0275">Fatty acid biosynthesis</keyword>
<keyword evidence="3 8" id="KW-0444">Lipid biosynthesis</keyword>
<evidence type="ECO:0000256" key="5">
    <source>
        <dbReference type="ARBA" id="ARBA00022832"/>
    </source>
</evidence>
<dbReference type="GO" id="GO:0017000">
    <property type="term" value="P:antibiotic biosynthetic process"/>
    <property type="evidence" value="ECO:0007669"/>
    <property type="project" value="UniProtKB-ARBA"/>
</dbReference>
<accession>A0A919ADS5</accession>
<dbReference type="HAMAP" id="MF_01217">
    <property type="entry name" value="Acyl_carrier"/>
    <property type="match status" value="1"/>
</dbReference>